<dbReference type="SUPFAM" id="SSF57938">
    <property type="entry name" value="DnaJ/Hsp40 cysteine-rich domain"/>
    <property type="match status" value="1"/>
</dbReference>
<dbReference type="FunFam" id="2.10.230.10:FF:000001">
    <property type="entry name" value="DnaJ subfamily A member 2"/>
    <property type="match status" value="1"/>
</dbReference>
<dbReference type="GO" id="GO:0006457">
    <property type="term" value="P:protein folding"/>
    <property type="evidence" value="ECO:0007669"/>
    <property type="project" value="InterPro"/>
</dbReference>
<accession>A0A161HN61</accession>
<dbReference type="InterPro" id="IPR001305">
    <property type="entry name" value="HSP_DnaJ_Cys-rich_dom"/>
</dbReference>
<dbReference type="PANTHER" id="PTHR43888">
    <property type="entry name" value="DNAJ-LIKE-2, ISOFORM A-RELATED"/>
    <property type="match status" value="1"/>
</dbReference>
<name>A0A161HN61_9ASCO</name>
<feature type="domain" description="CR-type" evidence="7">
    <location>
        <begin position="47"/>
        <end position="129"/>
    </location>
</feature>
<dbReference type="RefSeq" id="XP_018737974.1">
    <property type="nucleotide sequence ID" value="XM_018880124.1"/>
</dbReference>
<keyword evidence="3 6" id="KW-0863">Zinc-finger</keyword>
<dbReference type="GeneID" id="30035113"/>
<evidence type="ECO:0000256" key="3">
    <source>
        <dbReference type="ARBA" id="ARBA00022771"/>
    </source>
</evidence>
<evidence type="ECO:0000256" key="6">
    <source>
        <dbReference type="PROSITE-ProRule" id="PRU00546"/>
    </source>
</evidence>
<evidence type="ECO:0000256" key="1">
    <source>
        <dbReference type="ARBA" id="ARBA00022723"/>
    </source>
</evidence>
<dbReference type="InterPro" id="IPR044713">
    <property type="entry name" value="DNJA1/2-like"/>
</dbReference>
<dbReference type="OrthoDB" id="550424at2759"/>
<dbReference type="Gene3D" id="2.10.230.10">
    <property type="entry name" value="Heat shock protein DnaJ, cysteine-rich domain"/>
    <property type="match status" value="1"/>
</dbReference>
<organism evidence="8 9">
    <name type="scientific">Sugiyamaella lignohabitans</name>
    <dbReference type="NCBI Taxonomy" id="796027"/>
    <lineage>
        <taxon>Eukaryota</taxon>
        <taxon>Fungi</taxon>
        <taxon>Dikarya</taxon>
        <taxon>Ascomycota</taxon>
        <taxon>Saccharomycotina</taxon>
        <taxon>Dipodascomycetes</taxon>
        <taxon>Dipodascales</taxon>
        <taxon>Trichomonascaceae</taxon>
        <taxon>Sugiyamaella</taxon>
    </lineage>
</organism>
<dbReference type="CDD" id="cd10747">
    <property type="entry name" value="DnaJ_C"/>
    <property type="match status" value="1"/>
</dbReference>
<gene>
    <name evidence="8" type="primary">SCJ1</name>
    <name evidence="8" type="ORF">AWJ20_3125</name>
</gene>
<dbReference type="InterPro" id="IPR002939">
    <property type="entry name" value="DnaJ_C"/>
</dbReference>
<dbReference type="GO" id="GO:0051082">
    <property type="term" value="F:unfolded protein binding"/>
    <property type="evidence" value="ECO:0007669"/>
    <property type="project" value="InterPro"/>
</dbReference>
<evidence type="ECO:0000256" key="4">
    <source>
        <dbReference type="ARBA" id="ARBA00022833"/>
    </source>
</evidence>
<dbReference type="SUPFAM" id="SSF49493">
    <property type="entry name" value="HSP40/DnaJ peptide-binding domain"/>
    <property type="match status" value="2"/>
</dbReference>
<reference evidence="8 9" key="1">
    <citation type="submission" date="2016-02" db="EMBL/GenBank/DDBJ databases">
        <title>Complete genome sequence and transcriptome regulation of the pentose utilising yeast Sugiyamaella lignohabitans.</title>
        <authorList>
            <person name="Bellasio M."/>
            <person name="Peymann A."/>
            <person name="Valli M."/>
            <person name="Sipitzky M."/>
            <person name="Graf A."/>
            <person name="Sauer M."/>
            <person name="Marx H."/>
            <person name="Mattanovich D."/>
        </authorList>
    </citation>
    <scope>NUCLEOTIDE SEQUENCE [LARGE SCALE GENOMIC DNA]</scope>
    <source>
        <strain evidence="8 9">CBS 10342</strain>
    </source>
</reference>
<dbReference type="PROSITE" id="PS51188">
    <property type="entry name" value="ZF_CR"/>
    <property type="match status" value="1"/>
</dbReference>
<protein>
    <submittedName>
        <fullName evidence="8">Scj1p</fullName>
    </submittedName>
</protein>
<dbReference type="GO" id="GO:0008270">
    <property type="term" value="F:zinc ion binding"/>
    <property type="evidence" value="ECO:0007669"/>
    <property type="project" value="UniProtKB-KW"/>
</dbReference>
<dbReference type="AlphaFoldDB" id="A0A161HN61"/>
<dbReference type="KEGG" id="slb:AWJ20_3125"/>
<evidence type="ECO:0000256" key="2">
    <source>
        <dbReference type="ARBA" id="ARBA00022737"/>
    </source>
</evidence>
<evidence type="ECO:0000259" key="7">
    <source>
        <dbReference type="PROSITE" id="PS51188"/>
    </source>
</evidence>
<dbReference type="InterPro" id="IPR008971">
    <property type="entry name" value="HSP40/DnaJ_pept-bd"/>
</dbReference>
<keyword evidence="1 6" id="KW-0479">Metal-binding</keyword>
<keyword evidence="4 6" id="KW-0862">Zinc</keyword>
<dbReference type="InterPro" id="IPR036410">
    <property type="entry name" value="HSP_DnaJ_Cys-rich_dom_sf"/>
</dbReference>
<sequence length="269" mass="29810">MRNAFDIFSNFFGGPGGRGGMGREQRVQRGPDAQTFTECSLIDAYRGGILDLQLNMQGVCDECDGTGSADGQEHICSACQGHGIRIVRHQLAPGMIQQMQTTCDVCRGKGKVISQPCSVCKGDRVIREDRNYHVVIEPGVGKFFDHVIPGESDQSPDWDAGDLIIHIKESRENNMGYRRRGRDLFRKEVLSLKEATNGGWNRTVKFLDDSDIKLSRKEGISVTTGEVQIIKNKGMPVLHEPGKFGDLYIEYIVILPGKITTPEASHDDL</sequence>
<keyword evidence="2" id="KW-0677">Repeat</keyword>
<evidence type="ECO:0000313" key="8">
    <source>
        <dbReference type="EMBL" id="ANB15497.1"/>
    </source>
</evidence>
<keyword evidence="9" id="KW-1185">Reference proteome</keyword>
<dbReference type="Pfam" id="PF01556">
    <property type="entry name" value="DnaJ_C"/>
    <property type="match status" value="1"/>
</dbReference>
<dbReference type="CDD" id="cd10719">
    <property type="entry name" value="DnaJ_zf"/>
    <property type="match status" value="1"/>
</dbReference>
<evidence type="ECO:0000256" key="5">
    <source>
        <dbReference type="ARBA" id="ARBA00023186"/>
    </source>
</evidence>
<dbReference type="Proteomes" id="UP000189580">
    <property type="component" value="Chromosome b"/>
</dbReference>
<dbReference type="GO" id="GO:0030544">
    <property type="term" value="F:Hsp70 protein binding"/>
    <property type="evidence" value="ECO:0007669"/>
    <property type="project" value="InterPro"/>
</dbReference>
<dbReference type="Gene3D" id="2.60.260.20">
    <property type="entry name" value="Urease metallochaperone UreE, N-terminal domain"/>
    <property type="match status" value="2"/>
</dbReference>
<keyword evidence="5" id="KW-0143">Chaperone</keyword>
<feature type="zinc finger region" description="CR-type" evidence="6">
    <location>
        <begin position="47"/>
        <end position="129"/>
    </location>
</feature>
<proteinExistence type="predicted"/>
<dbReference type="EMBL" id="CP014503">
    <property type="protein sequence ID" value="ANB15497.1"/>
    <property type="molecule type" value="Genomic_DNA"/>
</dbReference>
<dbReference type="Pfam" id="PF00684">
    <property type="entry name" value="DnaJ_CXXCXGXG"/>
    <property type="match status" value="1"/>
</dbReference>
<evidence type="ECO:0000313" key="9">
    <source>
        <dbReference type="Proteomes" id="UP000189580"/>
    </source>
</evidence>